<feature type="region of interest" description="Disordered" evidence="2">
    <location>
        <begin position="39"/>
        <end position="94"/>
    </location>
</feature>
<keyword evidence="1" id="KW-0175">Coiled coil</keyword>
<proteinExistence type="predicted"/>
<reference evidence="4 5" key="1">
    <citation type="submission" date="2016-09" db="EMBL/GenBank/DDBJ databases">
        <title>Rhizobium sp. nov., a novel species isolated from the rice rhizosphere.</title>
        <authorList>
            <person name="Zhao J."/>
            <person name="Zhang X."/>
        </authorList>
    </citation>
    <scope>NUCLEOTIDE SEQUENCE [LARGE SCALE GENOMIC DNA]</scope>
    <source>
        <strain evidence="4 5">1.7048</strain>
    </source>
</reference>
<dbReference type="PANTHER" id="PTHR43628">
    <property type="entry name" value="ACTIVATOR OF C KINASE PROTEIN 1-RELATED"/>
    <property type="match status" value="1"/>
</dbReference>
<evidence type="ECO:0000313" key="5">
    <source>
        <dbReference type="Proteomes" id="UP000186364"/>
    </source>
</evidence>
<dbReference type="InterPro" id="IPR006597">
    <property type="entry name" value="Sel1-like"/>
</dbReference>
<comment type="caution">
    <text evidence="4">The sequence shown here is derived from an EMBL/GenBank/DDBJ whole genome shotgun (WGS) entry which is preliminary data.</text>
</comment>
<feature type="compositionally biased region" description="Basic and acidic residues" evidence="2">
    <location>
        <begin position="153"/>
        <end position="170"/>
    </location>
</feature>
<feature type="coiled-coil region" evidence="1">
    <location>
        <begin position="319"/>
        <end position="362"/>
    </location>
</feature>
<dbReference type="OrthoDB" id="5295703at2"/>
<evidence type="ECO:0000256" key="2">
    <source>
        <dbReference type="SAM" id="MobiDB-lite"/>
    </source>
</evidence>
<dbReference type="InterPro" id="IPR011990">
    <property type="entry name" value="TPR-like_helical_dom_sf"/>
</dbReference>
<feature type="compositionally biased region" description="Basic and acidic residues" evidence="2">
    <location>
        <begin position="39"/>
        <end position="48"/>
    </location>
</feature>
<feature type="coiled-coil region" evidence="1">
    <location>
        <begin position="474"/>
        <end position="501"/>
    </location>
</feature>
<dbReference type="InterPro" id="IPR036366">
    <property type="entry name" value="PGBDSf"/>
</dbReference>
<feature type="compositionally biased region" description="Low complexity" evidence="2">
    <location>
        <begin position="1077"/>
        <end position="1096"/>
    </location>
</feature>
<dbReference type="Proteomes" id="UP000186364">
    <property type="component" value="Unassembled WGS sequence"/>
</dbReference>
<feature type="region of interest" description="Disordered" evidence="2">
    <location>
        <begin position="1"/>
        <end position="26"/>
    </location>
</feature>
<dbReference type="SUPFAM" id="SSF81901">
    <property type="entry name" value="HCP-like"/>
    <property type="match status" value="1"/>
</dbReference>
<feature type="domain" description="Peptidoglycan binding-like" evidence="3">
    <location>
        <begin position="1409"/>
        <end position="1460"/>
    </location>
</feature>
<dbReference type="InterPro" id="IPR036365">
    <property type="entry name" value="PGBD-like_sf"/>
</dbReference>
<dbReference type="SUPFAM" id="SSF47090">
    <property type="entry name" value="PGBD-like"/>
    <property type="match status" value="1"/>
</dbReference>
<gene>
    <name evidence="4" type="ORF">BJF93_06635</name>
</gene>
<evidence type="ECO:0000256" key="1">
    <source>
        <dbReference type="SAM" id="Coils"/>
    </source>
</evidence>
<dbReference type="Pfam" id="PF01471">
    <property type="entry name" value="PG_binding_1"/>
    <property type="match status" value="1"/>
</dbReference>
<feature type="region of interest" description="Disordered" evidence="2">
    <location>
        <begin position="1046"/>
        <end position="1142"/>
    </location>
</feature>
<accession>A0A1Q9AS76</accession>
<feature type="region of interest" description="Disordered" evidence="2">
    <location>
        <begin position="114"/>
        <end position="197"/>
    </location>
</feature>
<evidence type="ECO:0000259" key="3">
    <source>
        <dbReference type="Pfam" id="PF01471"/>
    </source>
</evidence>
<feature type="coiled-coil region" evidence="1">
    <location>
        <begin position="584"/>
        <end position="627"/>
    </location>
</feature>
<dbReference type="RefSeq" id="WP_075629489.1">
    <property type="nucleotide sequence ID" value="NZ_FOAM01000008.1"/>
</dbReference>
<dbReference type="PANTHER" id="PTHR43628:SF1">
    <property type="entry name" value="CHITIN SYNTHASE REGULATORY FACTOR 2-RELATED"/>
    <property type="match status" value="1"/>
</dbReference>
<dbReference type="EMBL" id="MKIP01000058">
    <property type="protein sequence ID" value="OLP58284.1"/>
    <property type="molecule type" value="Genomic_DNA"/>
</dbReference>
<dbReference type="Gene3D" id="1.10.101.10">
    <property type="entry name" value="PGBD-like superfamily/PGBD"/>
    <property type="match status" value="1"/>
</dbReference>
<dbReference type="Pfam" id="PF08238">
    <property type="entry name" value="Sel1"/>
    <property type="match status" value="4"/>
</dbReference>
<dbReference type="InterPro" id="IPR002477">
    <property type="entry name" value="Peptidoglycan-bd-like"/>
</dbReference>
<feature type="compositionally biased region" description="Polar residues" evidence="2">
    <location>
        <begin position="1133"/>
        <end position="1142"/>
    </location>
</feature>
<evidence type="ECO:0000313" key="4">
    <source>
        <dbReference type="EMBL" id="OLP58284.1"/>
    </source>
</evidence>
<dbReference type="SMART" id="SM00671">
    <property type="entry name" value="SEL1"/>
    <property type="match status" value="4"/>
</dbReference>
<feature type="compositionally biased region" description="Low complexity" evidence="2">
    <location>
        <begin position="1112"/>
        <end position="1127"/>
    </location>
</feature>
<keyword evidence="5" id="KW-1185">Reference proteome</keyword>
<protein>
    <recommendedName>
        <fullName evidence="3">Peptidoglycan binding-like domain-containing protein</fullName>
    </recommendedName>
</protein>
<name>A0A1Q9AS76_9HYPH</name>
<sequence>MNGSRSQQQTPNQEPGRRSSSFETLSRTIEGLEARIEGLMETARERARGPAGAPSHTLDRFSDDAPSRARTGEMALRQPDPRNRQDAADGPVTSARAEAIAEIIARQKALLSRGEAARQSRPATASQSIQSPSVHSRAATTQGAAPASPAPMRLDHAQHRQEPSRTAERRPRWRAPAQAEADSADIHRSPRTEAAPAASEIAQALVGLRHELKQEIADGLAREMQALRSEMRGLAAEAERDQTSARDIRADLQKLSDSVAALGRQAPAEDAADLRAEFDALRRMMDGLAREDSMRRIEGRWAGVEERILQSDSTRDDELVALAYRLDELKHQIAAAQSEPALHALEGKLSQVLEAVDRLAAQVAPTDRRLQGYIADLDRRLDDMRLQMGQLDSLGALEGLENRLGGVMDAVEAIAIQMPPNDRRLHASLGELDGRLSEMHAQLERLSARPDPSVLEARLLELVRAIEAAGPQADRRLQEQMAVLERRLAGLSEEIVSLDSVAALSAVESRLVTLAQAVDTLSRQVRPGDTAIQEQFSALDRRLDEITRAIVVGGRSATDAAAVSRVEARLGDLTRQIEAMPVQGSELAGRIEALTARMEELSREDAAARLETRLAQLSEMMERAEGERRHGGQAQELELTRHLTDISRKIDALENGAVNEDLANRLDGLSRRIEAMGLSGVGPSSENALSGLEERLARIAERIETAQSAPADDPGALAGLHAQIAGLSDLLRMPRTAAGLPEDIENRMNALEDYLSTSDEYIIEAARQAAEAVMDAYARGNGAPGTAGTDMAAIAALADDLKTLEDMSRSSQEQTARTFESLHETLVDIVGKLERLEQPAAAVRAPVAEAASAGRRDARIGEEPADALPVLAAMRDQDEREDAGHAGLISSLTRRLSGRKAETMPDRQMVEAAPSIDPAELLGWEAANEPLEPGSGGPDVKTILARVRAGQKARMPEAPAEAKTGDIPDFIAAARRAAQLAAEEVDGLTQEDGHEPARGGRFARHRKPILIAVGAILMALLAYPLVGALTGDEKSPVIIDAPAQAPKPAVTPMSAPAPTVDGPSSKPSDANAPGSKAIQTDQTQADAAPIQAIDTPSSQAGDPTAFVPEPDAPQASGPAASTPPGAALKAEQATGNEDVTESASMPVTMEAQSVAASASTVSAAPVTRVTTSAVRPAPSASAAIDVPAEIAPPALADAARAADPLAFFEIGAIYTDGRGVAPDLAKAALWYQRAADAGLAPALYRLGSLYEKGSGVSQDLAKAKTLYEVAAEKGNASAMHNLAVLIAGGRVGPPDFAAAAHWFQMAAERGVRDSQFNLAILYARGNGVSQDLKKSWKWFDAAAAQGDTDAAQKRDEVAKVIKPADLEIAKAEAAVWKPKALEASANEPSVPDAWLGKAQTTGAIDMKKAIRNIQAILNNNGFDAGRPDGEIGAKTVTAIKAFQSAIGQAPTGQITDQLVRELLKRNGQKA</sequence>
<dbReference type="Gene3D" id="1.25.40.10">
    <property type="entry name" value="Tetratricopeptide repeat domain"/>
    <property type="match status" value="1"/>
</dbReference>
<feature type="compositionally biased region" description="Polar residues" evidence="2">
    <location>
        <begin position="121"/>
        <end position="143"/>
    </location>
</feature>
<organism evidence="4 5">
    <name type="scientific">Xaviernesmea oryzae</name>
    <dbReference type="NCBI Taxonomy" id="464029"/>
    <lineage>
        <taxon>Bacteria</taxon>
        <taxon>Pseudomonadati</taxon>
        <taxon>Pseudomonadota</taxon>
        <taxon>Alphaproteobacteria</taxon>
        <taxon>Hyphomicrobiales</taxon>
        <taxon>Rhizobiaceae</taxon>
        <taxon>Rhizobium/Agrobacterium group</taxon>
        <taxon>Xaviernesmea</taxon>
    </lineage>
</organism>
<feature type="compositionally biased region" description="Basic and acidic residues" evidence="2">
    <location>
        <begin position="57"/>
        <end position="71"/>
    </location>
</feature>
<dbReference type="InterPro" id="IPR052945">
    <property type="entry name" value="Mitotic_Regulator"/>
</dbReference>